<accession>A0ABP7B290</accession>
<comment type="caution">
    <text evidence="2">The sequence shown here is derived from an EMBL/GenBank/DDBJ whole genome shotgun (WGS) entry which is preliminary data.</text>
</comment>
<name>A0ABP7B290_9ACTN</name>
<evidence type="ECO:0000313" key="2">
    <source>
        <dbReference type="EMBL" id="GAA3645757.1"/>
    </source>
</evidence>
<reference evidence="3" key="1">
    <citation type="journal article" date="2019" name="Int. J. Syst. Evol. Microbiol.">
        <title>The Global Catalogue of Microorganisms (GCM) 10K type strain sequencing project: providing services to taxonomists for standard genome sequencing and annotation.</title>
        <authorList>
            <consortium name="The Broad Institute Genomics Platform"/>
            <consortium name="The Broad Institute Genome Sequencing Center for Infectious Disease"/>
            <person name="Wu L."/>
            <person name="Ma J."/>
        </authorList>
    </citation>
    <scope>NUCLEOTIDE SEQUENCE [LARGE SCALE GENOMIC DNA]</scope>
    <source>
        <strain evidence="3">JCM 16904</strain>
    </source>
</reference>
<gene>
    <name evidence="2" type="ORF">GCM10022224_005550</name>
</gene>
<organism evidence="2 3">
    <name type="scientific">Nonomuraea antimicrobica</name>
    <dbReference type="NCBI Taxonomy" id="561173"/>
    <lineage>
        <taxon>Bacteria</taxon>
        <taxon>Bacillati</taxon>
        <taxon>Actinomycetota</taxon>
        <taxon>Actinomycetes</taxon>
        <taxon>Streptosporangiales</taxon>
        <taxon>Streptosporangiaceae</taxon>
        <taxon>Nonomuraea</taxon>
    </lineage>
</organism>
<dbReference type="EMBL" id="BAAAZP010000009">
    <property type="protein sequence ID" value="GAA3645757.1"/>
    <property type="molecule type" value="Genomic_DNA"/>
</dbReference>
<dbReference type="RefSeq" id="WP_344872597.1">
    <property type="nucleotide sequence ID" value="NZ_BAAAZP010000009.1"/>
</dbReference>
<proteinExistence type="predicted"/>
<keyword evidence="3" id="KW-1185">Reference proteome</keyword>
<evidence type="ECO:0000256" key="1">
    <source>
        <dbReference type="SAM" id="MobiDB-lite"/>
    </source>
</evidence>
<feature type="region of interest" description="Disordered" evidence="1">
    <location>
        <begin position="101"/>
        <end position="122"/>
    </location>
</feature>
<sequence length="122" mass="13756">MQPWVCVPRHLDDRKYWRLLRTCSTKLTIAAIDRFGYIVLVRDMSRLARRNRKCQEAEGLECQCACRGAHQGQNTSDWFERCGDVLIAELGEITRPSSCTGRKAMTLQPSSTTATAGPALPR</sequence>
<evidence type="ECO:0000313" key="3">
    <source>
        <dbReference type="Proteomes" id="UP001500902"/>
    </source>
</evidence>
<dbReference type="Proteomes" id="UP001500902">
    <property type="component" value="Unassembled WGS sequence"/>
</dbReference>
<protein>
    <submittedName>
        <fullName evidence="2">Uncharacterized protein</fullName>
    </submittedName>
</protein>